<name>A0ABS5TTB4_9ACTN</name>
<evidence type="ECO:0000256" key="2">
    <source>
        <dbReference type="SAM" id="Phobius"/>
    </source>
</evidence>
<organism evidence="3 4">
    <name type="scientific">Kineosporia corallincola</name>
    <dbReference type="NCBI Taxonomy" id="2835133"/>
    <lineage>
        <taxon>Bacteria</taxon>
        <taxon>Bacillati</taxon>
        <taxon>Actinomycetota</taxon>
        <taxon>Actinomycetes</taxon>
        <taxon>Kineosporiales</taxon>
        <taxon>Kineosporiaceae</taxon>
        <taxon>Kineosporia</taxon>
    </lineage>
</organism>
<dbReference type="NCBIfam" id="TIGR03769">
    <property type="entry name" value="P_ac_wall_RPT"/>
    <property type="match status" value="1"/>
</dbReference>
<gene>
    <name evidence="3" type="ORF">KIH74_34085</name>
</gene>
<feature type="transmembrane region" description="Helical" evidence="2">
    <location>
        <begin position="215"/>
        <end position="235"/>
    </location>
</feature>
<evidence type="ECO:0000313" key="3">
    <source>
        <dbReference type="EMBL" id="MBT0774025.1"/>
    </source>
</evidence>
<evidence type="ECO:0000256" key="1">
    <source>
        <dbReference type="SAM" id="MobiDB-lite"/>
    </source>
</evidence>
<keyword evidence="2" id="KW-1133">Transmembrane helix</keyword>
<sequence>MLALAPAPAAPSPPSTSELRDGHADLGPVYQDGRWQIQLKDDTSGTTRWRDPAGVGLRISDAARHPLPDDSDYAFLGSPGDEVYLIPQTQVSGVLWLGWNTQHPSLDRRQISDVAFSLHDLTGPGNLHVYLDYSGFRAPQQLWDGTDVTQTIDVLPGVHTHANWAFSAPGDYHAVFTATLTPRDGDKVSASADLHFLVSDSATTTATSSRSSVPVGPVAAAAAVVVTAVVVPVVARRRRRGARR</sequence>
<keyword evidence="2" id="KW-0472">Membrane</keyword>
<accession>A0ABS5TTB4</accession>
<dbReference type="InterPro" id="IPR022435">
    <property type="entry name" value="Surface-anchored_actinobac"/>
</dbReference>
<feature type="region of interest" description="Disordered" evidence="1">
    <location>
        <begin position="1"/>
        <end position="25"/>
    </location>
</feature>
<keyword evidence="4" id="KW-1185">Reference proteome</keyword>
<keyword evidence="2" id="KW-0812">Transmembrane</keyword>
<reference evidence="3 4" key="1">
    <citation type="submission" date="2021-05" db="EMBL/GenBank/DDBJ databases">
        <title>Kineosporia and Streptomyces sp. nov. two new marine actinobacteria isolated from Coral.</title>
        <authorList>
            <person name="Buangrab K."/>
            <person name="Sutthacheep M."/>
            <person name="Yeemin T."/>
            <person name="Harunari E."/>
            <person name="Igarashi Y."/>
            <person name="Kanchanasin P."/>
            <person name="Tanasupawat S."/>
            <person name="Phongsopitanun W."/>
        </authorList>
    </citation>
    <scope>NUCLEOTIDE SEQUENCE [LARGE SCALE GENOMIC DNA]</scope>
    <source>
        <strain evidence="3 4">J2-2</strain>
    </source>
</reference>
<proteinExistence type="predicted"/>
<dbReference type="NCBIfam" id="NF038134">
    <property type="entry name" value="choice_anch_M"/>
    <property type="match status" value="1"/>
</dbReference>
<dbReference type="Proteomes" id="UP001197247">
    <property type="component" value="Unassembled WGS sequence"/>
</dbReference>
<dbReference type="EMBL" id="JAHBAY010000022">
    <property type="protein sequence ID" value="MBT0774025.1"/>
    <property type="molecule type" value="Genomic_DNA"/>
</dbReference>
<protein>
    <submittedName>
        <fullName evidence="3">Choice-of-anchor M domain-containing protein</fullName>
    </submittedName>
</protein>
<comment type="caution">
    <text evidence="3">The sequence shown here is derived from an EMBL/GenBank/DDBJ whole genome shotgun (WGS) entry which is preliminary data.</text>
</comment>
<dbReference type="RefSeq" id="WP_214160560.1">
    <property type="nucleotide sequence ID" value="NZ_JAHBAY010000022.1"/>
</dbReference>
<evidence type="ECO:0000313" key="4">
    <source>
        <dbReference type="Proteomes" id="UP001197247"/>
    </source>
</evidence>